<gene>
    <name evidence="1" type="ORF">AVEN_205625_1</name>
</gene>
<sequence length="111" mass="12900">MTQIISVLIYCRFPPDNSSIIWSIWQVWTSFRVYNCSPSEMSAYVQEGQTSRRIDYVLIPLGRRHATQSLCHKSILQLVGKMETTSPAMRDDSKLQVMRHCFSSFRHLEDG</sequence>
<keyword evidence="2" id="KW-1185">Reference proteome</keyword>
<accession>A0A4Y2II01</accession>
<comment type="caution">
    <text evidence="1">The sequence shown here is derived from an EMBL/GenBank/DDBJ whole genome shotgun (WGS) entry which is preliminary data.</text>
</comment>
<dbReference type="AlphaFoldDB" id="A0A4Y2II01"/>
<protein>
    <submittedName>
        <fullName evidence="1">Uncharacterized protein</fullName>
    </submittedName>
</protein>
<evidence type="ECO:0000313" key="1">
    <source>
        <dbReference type="EMBL" id="GBM77285.1"/>
    </source>
</evidence>
<evidence type="ECO:0000313" key="2">
    <source>
        <dbReference type="Proteomes" id="UP000499080"/>
    </source>
</evidence>
<dbReference type="EMBL" id="BGPR01002680">
    <property type="protein sequence ID" value="GBM77285.1"/>
    <property type="molecule type" value="Genomic_DNA"/>
</dbReference>
<reference evidence="1 2" key="1">
    <citation type="journal article" date="2019" name="Sci. Rep.">
        <title>Orb-weaving spider Araneus ventricosus genome elucidates the spidroin gene catalogue.</title>
        <authorList>
            <person name="Kono N."/>
            <person name="Nakamura H."/>
            <person name="Ohtoshi R."/>
            <person name="Moran D.A.P."/>
            <person name="Shinohara A."/>
            <person name="Yoshida Y."/>
            <person name="Fujiwara M."/>
            <person name="Mori M."/>
            <person name="Tomita M."/>
            <person name="Arakawa K."/>
        </authorList>
    </citation>
    <scope>NUCLEOTIDE SEQUENCE [LARGE SCALE GENOMIC DNA]</scope>
</reference>
<name>A0A4Y2II01_ARAVE</name>
<dbReference type="Proteomes" id="UP000499080">
    <property type="component" value="Unassembled WGS sequence"/>
</dbReference>
<proteinExistence type="predicted"/>
<organism evidence="1 2">
    <name type="scientific">Araneus ventricosus</name>
    <name type="common">Orbweaver spider</name>
    <name type="synonym">Epeira ventricosa</name>
    <dbReference type="NCBI Taxonomy" id="182803"/>
    <lineage>
        <taxon>Eukaryota</taxon>
        <taxon>Metazoa</taxon>
        <taxon>Ecdysozoa</taxon>
        <taxon>Arthropoda</taxon>
        <taxon>Chelicerata</taxon>
        <taxon>Arachnida</taxon>
        <taxon>Araneae</taxon>
        <taxon>Araneomorphae</taxon>
        <taxon>Entelegynae</taxon>
        <taxon>Araneoidea</taxon>
        <taxon>Araneidae</taxon>
        <taxon>Araneus</taxon>
    </lineage>
</organism>